<protein>
    <submittedName>
        <fullName evidence="1">Uncharacterized protein</fullName>
    </submittedName>
</protein>
<evidence type="ECO:0000313" key="4">
    <source>
        <dbReference type="Proteomes" id="UP000182179"/>
    </source>
</evidence>
<reference evidence="1 3" key="1">
    <citation type="submission" date="2016-08" db="EMBL/GenBank/DDBJ databases">
        <title>Draft genome sequence of Pseudomonas costantinii LMG 22119, type strain isolated from cultivated mushroom (Agaricus bisporus) sporophores.</title>
        <authorList>
            <person name="Tambong J.T."/>
        </authorList>
    </citation>
    <scope>NUCLEOTIDE SEQUENCE [LARGE SCALE GENOMIC DNA]</scope>
    <source>
        <strain evidence="1 3">LMG 22119</strain>
    </source>
</reference>
<sequence length="173" mass="20090">MGKVDSAIRSLSTTIKKPNQTSIDRQKYINKEKIENTTFIQPYLKVSKVEDDIEKSYARLSEIQKDSIDIAISGLSHVSKIEERITQLYEDMRDTIHDKTYKGESFSKDDQNRYHRRILSAEKAMIYSLVSVRQRFISAKNNTPMTITDLENLELTSKELSIIIDTSSWKHLQ</sequence>
<evidence type="ECO:0000313" key="2">
    <source>
        <dbReference type="EMBL" id="SED52704.1"/>
    </source>
</evidence>
<dbReference type="OrthoDB" id="9877549at2"/>
<gene>
    <name evidence="1" type="ORF">BFL40_24525</name>
    <name evidence="2" type="ORF">SAMN04515675_1448</name>
</gene>
<reference evidence="2 4" key="2">
    <citation type="submission" date="2016-10" db="EMBL/GenBank/DDBJ databases">
        <authorList>
            <person name="Varghese N."/>
            <person name="Submissions S."/>
        </authorList>
    </citation>
    <scope>NUCLEOTIDE SEQUENCE [LARGE SCALE GENOMIC DNA]</scope>
    <source>
        <strain evidence="2 4">BS2773</strain>
    </source>
</reference>
<dbReference type="EMBL" id="MDDR01000039">
    <property type="protein sequence ID" value="OIN48362.1"/>
    <property type="molecule type" value="Genomic_DNA"/>
</dbReference>
<evidence type="ECO:0000313" key="3">
    <source>
        <dbReference type="Proteomes" id="UP000181661"/>
    </source>
</evidence>
<dbReference type="Proteomes" id="UP000182179">
    <property type="component" value="Unassembled WGS sequence"/>
</dbReference>
<dbReference type="Proteomes" id="UP000181661">
    <property type="component" value="Unassembled WGS sequence"/>
</dbReference>
<dbReference type="AlphaFoldDB" id="A0A1S2UPI3"/>
<dbReference type="EMBL" id="FNTS01000002">
    <property type="protein sequence ID" value="SED52704.1"/>
    <property type="molecule type" value="Genomic_DNA"/>
</dbReference>
<evidence type="ECO:0000313" key="1">
    <source>
        <dbReference type="EMBL" id="OIN48362.1"/>
    </source>
</evidence>
<keyword evidence="4" id="KW-1185">Reference proteome</keyword>
<comment type="caution">
    <text evidence="1">The sequence shown here is derived from an EMBL/GenBank/DDBJ whole genome shotgun (WGS) entry which is preliminary data.</text>
</comment>
<dbReference type="RefSeq" id="WP_071486348.1">
    <property type="nucleotide sequence ID" value="NZ_FNTS01000002.1"/>
</dbReference>
<organism evidence="1 3">
    <name type="scientific">Pseudomonas costantinii</name>
    <dbReference type="NCBI Taxonomy" id="168469"/>
    <lineage>
        <taxon>Bacteria</taxon>
        <taxon>Pseudomonadati</taxon>
        <taxon>Pseudomonadota</taxon>
        <taxon>Gammaproteobacteria</taxon>
        <taxon>Pseudomonadales</taxon>
        <taxon>Pseudomonadaceae</taxon>
        <taxon>Pseudomonas</taxon>
    </lineage>
</organism>
<proteinExistence type="predicted"/>
<accession>A0A1S2UPI3</accession>
<name>A0A1S2UPI3_9PSED</name>